<evidence type="ECO:0000313" key="2">
    <source>
        <dbReference type="Proteomes" id="UP000094569"/>
    </source>
</evidence>
<reference evidence="1 2" key="1">
    <citation type="journal article" date="2016" name="BMC Genomics">
        <title>Comparative genomic and transcriptomic analyses of the Fuzhuan brick tea-fermentation fungus Aspergillus cristatus.</title>
        <authorList>
            <person name="Ge Y."/>
            <person name="Wang Y."/>
            <person name="Liu Y."/>
            <person name="Tan Y."/>
            <person name="Ren X."/>
            <person name="Zhang X."/>
            <person name="Hyde K.D."/>
            <person name="Liu Y."/>
            <person name="Liu Z."/>
        </authorList>
    </citation>
    <scope>NUCLEOTIDE SEQUENCE [LARGE SCALE GENOMIC DNA]</scope>
    <source>
        <strain evidence="1 2">GZAAS20.1005</strain>
    </source>
</reference>
<proteinExistence type="predicted"/>
<organism evidence="1 2">
    <name type="scientific">Aspergillus cristatus</name>
    <name type="common">Chinese Fuzhuan brick tea-fermentation fungus</name>
    <name type="synonym">Eurotium cristatum</name>
    <dbReference type="NCBI Taxonomy" id="573508"/>
    <lineage>
        <taxon>Eukaryota</taxon>
        <taxon>Fungi</taxon>
        <taxon>Dikarya</taxon>
        <taxon>Ascomycota</taxon>
        <taxon>Pezizomycotina</taxon>
        <taxon>Eurotiomycetes</taxon>
        <taxon>Eurotiomycetidae</taxon>
        <taxon>Eurotiales</taxon>
        <taxon>Aspergillaceae</taxon>
        <taxon>Aspergillus</taxon>
        <taxon>Aspergillus subgen. Aspergillus</taxon>
    </lineage>
</organism>
<sequence>MPAFPISDPPTQPLVPYQDMEDTGLPFEAALQRLRSTLTEALAFFNQLNHSFNQDTKTVSNYTKTPILDQIWRAKVAAAKHGLPQQQLPESTWQKHKATLKAKIMGSDGNGNNYVNPCAITTGFHDYIKRIQKDLFETIHARWPRGIKTGLEPEMTFNIALICLSYMYHRMAEFASNLQRFDKEIQHSHSVFRGFVREAELLQISLEQNEEYWQH</sequence>
<name>A0A1E3BHS8_ASPCR</name>
<dbReference type="Proteomes" id="UP000094569">
    <property type="component" value="Unassembled WGS sequence"/>
</dbReference>
<dbReference type="OrthoDB" id="4434250at2759"/>
<dbReference type="AlphaFoldDB" id="A0A1E3BHS8"/>
<dbReference type="VEuPathDB" id="FungiDB:SI65_03576"/>
<comment type="caution">
    <text evidence="1">The sequence shown here is derived from an EMBL/GenBank/DDBJ whole genome shotgun (WGS) entry which is preliminary data.</text>
</comment>
<accession>A0A1E3BHS8</accession>
<dbReference type="EMBL" id="JXNT01000003">
    <property type="protein sequence ID" value="ODM20523.1"/>
    <property type="molecule type" value="Genomic_DNA"/>
</dbReference>
<evidence type="ECO:0000313" key="1">
    <source>
        <dbReference type="EMBL" id="ODM20523.1"/>
    </source>
</evidence>
<protein>
    <submittedName>
        <fullName evidence="1">Uncharacterized protein</fullName>
    </submittedName>
</protein>
<dbReference type="STRING" id="573508.A0A1E3BHS8"/>
<gene>
    <name evidence="1" type="ORF">SI65_03576</name>
</gene>
<keyword evidence="2" id="KW-1185">Reference proteome</keyword>